<feature type="transmembrane region" description="Helical" evidence="4">
    <location>
        <begin position="352"/>
        <end position="374"/>
    </location>
</feature>
<feature type="transmembrane region" description="Helical" evidence="4">
    <location>
        <begin position="21"/>
        <end position="40"/>
    </location>
</feature>
<name>A0A285SQC2_9HYPH</name>
<dbReference type="PROSITE" id="PS51257">
    <property type="entry name" value="PROKAR_LIPOPROTEIN"/>
    <property type="match status" value="1"/>
</dbReference>
<dbReference type="STRING" id="538381.GCA_001696535_02649"/>
<feature type="transmembrane region" description="Helical" evidence="4">
    <location>
        <begin position="150"/>
        <end position="170"/>
    </location>
</feature>
<gene>
    <name evidence="6" type="ORF">SAMN05421512_106121</name>
</gene>
<dbReference type="CDD" id="cd17355">
    <property type="entry name" value="MFS_YcxA_like"/>
    <property type="match status" value="1"/>
</dbReference>
<keyword evidence="3 4" id="KW-0472">Membrane</keyword>
<dbReference type="Proteomes" id="UP000219331">
    <property type="component" value="Unassembled WGS sequence"/>
</dbReference>
<feature type="transmembrane region" description="Helical" evidence="4">
    <location>
        <begin position="113"/>
        <end position="138"/>
    </location>
</feature>
<dbReference type="InterPro" id="IPR011701">
    <property type="entry name" value="MFS"/>
</dbReference>
<evidence type="ECO:0000313" key="7">
    <source>
        <dbReference type="Proteomes" id="UP000219331"/>
    </source>
</evidence>
<keyword evidence="2 4" id="KW-1133">Transmembrane helix</keyword>
<evidence type="ECO:0000256" key="2">
    <source>
        <dbReference type="ARBA" id="ARBA00022989"/>
    </source>
</evidence>
<protein>
    <submittedName>
        <fullName evidence="6">Predicted arabinose efflux permease, MFS family</fullName>
    </submittedName>
</protein>
<dbReference type="Gene3D" id="1.20.1250.20">
    <property type="entry name" value="MFS general substrate transporter like domains"/>
    <property type="match status" value="1"/>
</dbReference>
<dbReference type="RefSeq" id="WP_067220774.1">
    <property type="nucleotide sequence ID" value="NZ_MBQE01000003.1"/>
</dbReference>
<dbReference type="AlphaFoldDB" id="A0A285SQC2"/>
<dbReference type="EMBL" id="OBML01000006">
    <property type="protein sequence ID" value="SOC09789.1"/>
    <property type="molecule type" value="Genomic_DNA"/>
</dbReference>
<dbReference type="InterPro" id="IPR036259">
    <property type="entry name" value="MFS_trans_sf"/>
</dbReference>
<dbReference type="OrthoDB" id="146345at2"/>
<dbReference type="PANTHER" id="PTHR11360">
    <property type="entry name" value="MONOCARBOXYLATE TRANSPORTER"/>
    <property type="match status" value="1"/>
</dbReference>
<feature type="transmembrane region" description="Helical" evidence="4">
    <location>
        <begin position="60"/>
        <end position="79"/>
    </location>
</feature>
<dbReference type="Pfam" id="PF07690">
    <property type="entry name" value="MFS_1"/>
    <property type="match status" value="1"/>
</dbReference>
<feature type="transmembrane region" description="Helical" evidence="4">
    <location>
        <begin position="386"/>
        <end position="405"/>
    </location>
</feature>
<evidence type="ECO:0000256" key="4">
    <source>
        <dbReference type="SAM" id="Phobius"/>
    </source>
</evidence>
<feature type="transmembrane region" description="Helical" evidence="4">
    <location>
        <begin position="299"/>
        <end position="332"/>
    </location>
</feature>
<feature type="transmembrane region" description="Helical" evidence="4">
    <location>
        <begin position="91"/>
        <end position="107"/>
    </location>
</feature>
<feature type="transmembrane region" description="Helical" evidence="4">
    <location>
        <begin position="265"/>
        <end position="287"/>
    </location>
</feature>
<dbReference type="PANTHER" id="PTHR11360:SF284">
    <property type="entry name" value="EG:103B4.3 PROTEIN-RELATED"/>
    <property type="match status" value="1"/>
</dbReference>
<dbReference type="InterPro" id="IPR050327">
    <property type="entry name" value="Proton-linked_MCT"/>
</dbReference>
<dbReference type="SUPFAM" id="SSF103473">
    <property type="entry name" value="MFS general substrate transporter"/>
    <property type="match status" value="1"/>
</dbReference>
<organism evidence="6 7">
    <name type="scientific">Stappia indica</name>
    <dbReference type="NCBI Taxonomy" id="538381"/>
    <lineage>
        <taxon>Bacteria</taxon>
        <taxon>Pseudomonadati</taxon>
        <taxon>Pseudomonadota</taxon>
        <taxon>Alphaproteobacteria</taxon>
        <taxon>Hyphomicrobiales</taxon>
        <taxon>Stappiaceae</taxon>
        <taxon>Stappia</taxon>
    </lineage>
</organism>
<feature type="transmembrane region" description="Helical" evidence="4">
    <location>
        <begin position="182"/>
        <end position="200"/>
    </location>
</feature>
<dbReference type="PROSITE" id="PS50850">
    <property type="entry name" value="MFS"/>
    <property type="match status" value="1"/>
</dbReference>
<evidence type="ECO:0000256" key="1">
    <source>
        <dbReference type="ARBA" id="ARBA00022692"/>
    </source>
</evidence>
<evidence type="ECO:0000313" key="6">
    <source>
        <dbReference type="EMBL" id="SOC09789.1"/>
    </source>
</evidence>
<evidence type="ECO:0000259" key="5">
    <source>
        <dbReference type="PROSITE" id="PS50850"/>
    </source>
</evidence>
<dbReference type="InterPro" id="IPR020846">
    <property type="entry name" value="MFS_dom"/>
</dbReference>
<accession>A0A285SQC2</accession>
<evidence type="ECO:0000256" key="3">
    <source>
        <dbReference type="ARBA" id="ARBA00023136"/>
    </source>
</evidence>
<feature type="transmembrane region" description="Helical" evidence="4">
    <location>
        <begin position="231"/>
        <end position="253"/>
    </location>
</feature>
<keyword evidence="1 4" id="KW-0812">Transmembrane</keyword>
<sequence length="419" mass="44272">MTSSATRAPTSGSPLPKASPNLPLIIVCGCLIALLSFGPRSALGLFLSPMTEARDWSREIFALALAIQNLVWGAAQPIAGMVSDRFGTARTLAFGGIVYTLGLLLMAQAESPLLLHVAGGVMIGLGVAFSSFSLVLAAFGRAVTPERRSLAFGIGTAAGSFGQFLFAPLSQGLIDGLGWHDTLYVLAGLMLLIPFLAVALKGKPAAYVPGSGIADQKLTEAISEAFRTRGFLLLTFGFFVCGFHVAFITVHLPPYIADLGLDPKWGAIAIALIGLCNVFGALASGYIGGRWSKPYFLSLIYLGRAIAITLFLMAPATPLSVLIFAGTMGFLWLSTVPPTSGLVAVMFGPRYLATLFGFVFFSHQIGSFLGVWLGGRLYDQTGSYDVIWYLGIALGLFAAIVHWPIKEEPVARLAGTPAE</sequence>
<reference evidence="6 7" key="1">
    <citation type="submission" date="2017-08" db="EMBL/GenBank/DDBJ databases">
        <authorList>
            <person name="de Groot N.N."/>
        </authorList>
    </citation>
    <scope>NUCLEOTIDE SEQUENCE [LARGE SCALE GENOMIC DNA]</scope>
    <source>
        <strain evidence="6 7">USBA 352</strain>
    </source>
</reference>
<proteinExistence type="predicted"/>
<feature type="domain" description="Major facilitator superfamily (MFS) profile" evidence="5">
    <location>
        <begin position="22"/>
        <end position="410"/>
    </location>
</feature>
<keyword evidence="7" id="KW-1185">Reference proteome</keyword>
<dbReference type="GO" id="GO:0022857">
    <property type="term" value="F:transmembrane transporter activity"/>
    <property type="evidence" value="ECO:0007669"/>
    <property type="project" value="InterPro"/>
</dbReference>